<dbReference type="EMBL" id="CP018154">
    <property type="protein sequence ID" value="APG61826.1"/>
    <property type="molecule type" value="Genomic_DNA"/>
</dbReference>
<evidence type="ECO:0000256" key="1">
    <source>
        <dbReference type="SAM" id="MobiDB-lite"/>
    </source>
</evidence>
<evidence type="ECO:0000313" key="3">
    <source>
        <dbReference type="Proteomes" id="UP000242561"/>
    </source>
</evidence>
<feature type="compositionally biased region" description="Polar residues" evidence="1">
    <location>
        <begin position="44"/>
        <end position="56"/>
    </location>
</feature>
<sequence length="66" mass="7361">MPSHMFIYMRIMPNIAGLTPQKLTNIKGAVITPPPKFQINVQGRFNGPNSQTNVQGRFNDPDYASV</sequence>
<gene>
    <name evidence="2" type="ORF">LPB140_02125</name>
</gene>
<accession>A0A1L3J9L8</accession>
<organism evidence="2 3">
    <name type="scientific">Sphingorhabdus lutea</name>
    <dbReference type="NCBI Taxonomy" id="1913578"/>
    <lineage>
        <taxon>Bacteria</taxon>
        <taxon>Pseudomonadati</taxon>
        <taxon>Pseudomonadota</taxon>
        <taxon>Alphaproteobacteria</taxon>
        <taxon>Sphingomonadales</taxon>
        <taxon>Sphingomonadaceae</taxon>
        <taxon>Sphingorhabdus</taxon>
    </lineage>
</organism>
<feature type="region of interest" description="Disordered" evidence="1">
    <location>
        <begin position="44"/>
        <end position="66"/>
    </location>
</feature>
<evidence type="ECO:0000313" key="2">
    <source>
        <dbReference type="EMBL" id="APG61826.1"/>
    </source>
</evidence>
<name>A0A1L3J9L8_9SPHN</name>
<proteinExistence type="predicted"/>
<dbReference type="AlphaFoldDB" id="A0A1L3J9L8"/>
<reference evidence="2 3" key="1">
    <citation type="submission" date="2016-11" db="EMBL/GenBank/DDBJ databases">
        <title>Sphingorhabdus sp. LPB0140, isolated from marine environment.</title>
        <authorList>
            <person name="Kim E."/>
            <person name="Yi H."/>
        </authorList>
    </citation>
    <scope>NUCLEOTIDE SEQUENCE [LARGE SCALE GENOMIC DNA]</scope>
    <source>
        <strain evidence="2 3">LPB0140</strain>
    </source>
</reference>
<dbReference type="Proteomes" id="UP000242561">
    <property type="component" value="Chromosome"/>
</dbReference>
<dbReference type="KEGG" id="sphl:LPB140_02125"/>
<keyword evidence="3" id="KW-1185">Reference proteome</keyword>
<protein>
    <submittedName>
        <fullName evidence="2">Uncharacterized protein</fullName>
    </submittedName>
</protein>